<name>A0A916K2J4_9MICO</name>
<proteinExistence type="predicted"/>
<protein>
    <submittedName>
        <fullName evidence="3">Uncharacterized protein</fullName>
    </submittedName>
</protein>
<keyword evidence="2" id="KW-1133">Transmembrane helix</keyword>
<gene>
    <name evidence="3" type="ORF">LEUCIP111803_02095</name>
</gene>
<evidence type="ECO:0000313" key="3">
    <source>
        <dbReference type="EMBL" id="CAG7617383.1"/>
    </source>
</evidence>
<feature type="transmembrane region" description="Helical" evidence="2">
    <location>
        <begin position="141"/>
        <end position="162"/>
    </location>
</feature>
<keyword evidence="2" id="KW-0472">Membrane</keyword>
<evidence type="ECO:0000256" key="1">
    <source>
        <dbReference type="SAM" id="MobiDB-lite"/>
    </source>
</evidence>
<dbReference type="AlphaFoldDB" id="A0A916K2J4"/>
<comment type="caution">
    <text evidence="3">The sequence shown here is derived from an EMBL/GenBank/DDBJ whole genome shotgun (WGS) entry which is preliminary data.</text>
</comment>
<feature type="transmembrane region" description="Helical" evidence="2">
    <location>
        <begin position="222"/>
        <end position="243"/>
    </location>
</feature>
<evidence type="ECO:0000313" key="4">
    <source>
        <dbReference type="Proteomes" id="UP000693892"/>
    </source>
</evidence>
<feature type="transmembrane region" description="Helical" evidence="2">
    <location>
        <begin position="56"/>
        <end position="75"/>
    </location>
</feature>
<reference evidence="3" key="1">
    <citation type="submission" date="2021-06" db="EMBL/GenBank/DDBJ databases">
        <authorList>
            <person name="Criscuolo A."/>
        </authorList>
    </citation>
    <scope>NUCLEOTIDE SEQUENCE</scope>
    <source>
        <strain evidence="3">CIP111803</strain>
    </source>
</reference>
<keyword evidence="2" id="KW-0812">Transmembrane</keyword>
<feature type="transmembrane region" description="Helical" evidence="2">
    <location>
        <begin position="12"/>
        <end position="36"/>
    </location>
</feature>
<accession>A0A916K2J4</accession>
<sequence>MTQQTVSPSRIAIRCLALILGSAALAWLLFVAGQYVRLVEVSGPSQYDLQPERVTLAQYFYVAAVVVLGLGALFAKRRLAGLGAVSADRSTLVGPVSSFSGLVLIVASAIAVWAVLVLFLGGFFGVTEGGDPAPVARIVNLYVPIVLYTALVVTLILLGFVFPPPRAKHAPSADSGTTAAPAATPAAAPAESIPPTGAHAAGTVAADAQAATDAQHGDGQRAVALAFATPIIAAAVALVLGLIVYDVTRTALEVWIWVVILVIIAFGVLVGTRLARRGADERGAQAPIVAGATTLNFVLVIVFAIAAAGMSLGYAASAVSSLNVSPGLGLSAYADQEKYSESEGDDSVELVNPRISLWGSDLKRGTDATVTLDPGAETIATADAGRNRWVNAEADLPEGLAPGDYRLVAEAVTVDGRSVEVSLRMTVDAGGAVVFPDGSSIDETEESRLLPITAGWVFDDLLPAGVMLALALAVIAVSLQTRNRRQAPELHRPTTGRVEA</sequence>
<feature type="region of interest" description="Disordered" evidence="1">
    <location>
        <begin position="172"/>
        <end position="191"/>
    </location>
</feature>
<feature type="transmembrane region" description="Helical" evidence="2">
    <location>
        <begin position="461"/>
        <end position="479"/>
    </location>
</feature>
<feature type="transmembrane region" description="Helical" evidence="2">
    <location>
        <begin position="255"/>
        <end position="275"/>
    </location>
</feature>
<keyword evidence="4" id="KW-1185">Reference proteome</keyword>
<dbReference type="Proteomes" id="UP000693892">
    <property type="component" value="Unassembled WGS sequence"/>
</dbReference>
<feature type="transmembrane region" description="Helical" evidence="2">
    <location>
        <begin position="96"/>
        <end position="121"/>
    </location>
</feature>
<dbReference type="RefSeq" id="WP_218116026.1">
    <property type="nucleotide sequence ID" value="NZ_CAJVAP010000027.1"/>
</dbReference>
<organism evidence="3 4">
    <name type="scientific">Leucobacter soli</name>
    <dbReference type="NCBI Taxonomy" id="2812850"/>
    <lineage>
        <taxon>Bacteria</taxon>
        <taxon>Bacillati</taxon>
        <taxon>Actinomycetota</taxon>
        <taxon>Actinomycetes</taxon>
        <taxon>Micrococcales</taxon>
        <taxon>Microbacteriaceae</taxon>
        <taxon>Leucobacter</taxon>
    </lineage>
</organism>
<dbReference type="EMBL" id="CAJVAP010000027">
    <property type="protein sequence ID" value="CAG7617383.1"/>
    <property type="molecule type" value="Genomic_DNA"/>
</dbReference>
<feature type="transmembrane region" description="Helical" evidence="2">
    <location>
        <begin position="295"/>
        <end position="316"/>
    </location>
</feature>
<evidence type="ECO:0000256" key="2">
    <source>
        <dbReference type="SAM" id="Phobius"/>
    </source>
</evidence>